<evidence type="ECO:0000313" key="5">
    <source>
        <dbReference type="EMBL" id="CRX37158.1"/>
    </source>
</evidence>
<feature type="compositionally biased region" description="Basic and acidic residues" evidence="4">
    <location>
        <begin position="121"/>
        <end position="130"/>
    </location>
</feature>
<feature type="region of interest" description="Disordered" evidence="4">
    <location>
        <begin position="121"/>
        <end position="143"/>
    </location>
</feature>
<name>A0A0G7ZN84_9MOLU</name>
<dbReference type="SUPFAM" id="SSF50249">
    <property type="entry name" value="Nucleic acid-binding proteins"/>
    <property type="match status" value="1"/>
</dbReference>
<gene>
    <name evidence="5" type="ORF">HEPPS_03770</name>
</gene>
<dbReference type="PANTHER" id="PTHR10302">
    <property type="entry name" value="SINGLE-STRANDED DNA-BINDING PROTEIN"/>
    <property type="match status" value="1"/>
</dbReference>
<comment type="caution">
    <text evidence="2">Lacks conserved residue(s) required for the propagation of feature annotation.</text>
</comment>
<sequence length="169" mass="19542">MLNKVILIGRITNDIELRQTNEGTPLVYFTLAVNRRVRNNNNNNNQQQTDFVDCKAWRNLAETMSNYLKKGSLIAVEGRLEVFNSQSDNGQYNRRVSVVVDQFSFLESKGARTLELEANDYKESTSEYKNKSNSNKNSKDNSKKINFASESNFKENDDFDEINFDEINF</sequence>
<dbReference type="Pfam" id="PF00436">
    <property type="entry name" value="SSB"/>
    <property type="match status" value="1"/>
</dbReference>
<evidence type="ECO:0000256" key="1">
    <source>
        <dbReference type="ARBA" id="ARBA00023125"/>
    </source>
</evidence>
<dbReference type="CDD" id="cd04496">
    <property type="entry name" value="SSB_OBF"/>
    <property type="match status" value="1"/>
</dbReference>
<dbReference type="PROSITE" id="PS50935">
    <property type="entry name" value="SSB"/>
    <property type="match status" value="1"/>
</dbReference>
<proteinExistence type="inferred from homology"/>
<dbReference type="GO" id="GO:0006260">
    <property type="term" value="P:DNA replication"/>
    <property type="evidence" value="ECO:0007669"/>
    <property type="project" value="InterPro"/>
</dbReference>
<dbReference type="HAMAP" id="MF_00984">
    <property type="entry name" value="SSB"/>
    <property type="match status" value="1"/>
</dbReference>
<protein>
    <recommendedName>
        <fullName evidence="2 3">Single-stranded DNA-binding protein</fullName>
        <shortName evidence="2">SSB</shortName>
    </recommendedName>
</protein>
<organism evidence="5 6">
    <name type="scientific">Candidatus Hepatoplasma crinochetorum</name>
    <dbReference type="NCBI Taxonomy" id="295596"/>
    <lineage>
        <taxon>Bacteria</taxon>
        <taxon>Bacillati</taxon>
        <taxon>Mycoplasmatota</taxon>
        <taxon>Mollicutes</taxon>
        <taxon>Candidatus Hepatoplasmataceae</taxon>
        <taxon>Candidatus Hepatoplasma</taxon>
    </lineage>
</organism>
<dbReference type="Proteomes" id="UP000242141">
    <property type="component" value="Unassembled WGS sequence"/>
</dbReference>
<evidence type="ECO:0000256" key="3">
    <source>
        <dbReference type="PIRNR" id="PIRNR002070"/>
    </source>
</evidence>
<accession>A0A0G7ZN84</accession>
<dbReference type="NCBIfam" id="TIGR00621">
    <property type="entry name" value="ssb"/>
    <property type="match status" value="1"/>
</dbReference>
<keyword evidence="1 2" id="KW-0238">DNA-binding</keyword>
<evidence type="ECO:0000256" key="4">
    <source>
        <dbReference type="SAM" id="MobiDB-lite"/>
    </source>
</evidence>
<evidence type="ECO:0000256" key="2">
    <source>
        <dbReference type="HAMAP-Rule" id="MF_00984"/>
    </source>
</evidence>
<dbReference type="AlphaFoldDB" id="A0A0G7ZN84"/>
<reference evidence="6" key="1">
    <citation type="submission" date="2015-05" db="EMBL/GenBank/DDBJ databases">
        <authorList>
            <person name="Collingro A."/>
        </authorList>
    </citation>
    <scope>NUCLEOTIDE SEQUENCE [LARGE SCALE GENOMIC DNA]</scope>
    <source>
        <strain evidence="6">Ps</strain>
    </source>
</reference>
<comment type="subunit">
    <text evidence="2">Homotetramer.</text>
</comment>
<dbReference type="Gene3D" id="2.40.50.140">
    <property type="entry name" value="Nucleic acid-binding proteins"/>
    <property type="match status" value="1"/>
</dbReference>
<keyword evidence="6" id="KW-1185">Reference proteome</keyword>
<dbReference type="EMBL" id="CWGI01000001">
    <property type="protein sequence ID" value="CRX37158.1"/>
    <property type="molecule type" value="Genomic_DNA"/>
</dbReference>
<dbReference type="GO" id="GO:0003697">
    <property type="term" value="F:single-stranded DNA binding"/>
    <property type="evidence" value="ECO:0007669"/>
    <property type="project" value="UniProtKB-UniRule"/>
</dbReference>
<dbReference type="PIRSF" id="PIRSF002070">
    <property type="entry name" value="SSB"/>
    <property type="match status" value="1"/>
</dbReference>
<dbReference type="PANTHER" id="PTHR10302:SF0">
    <property type="entry name" value="SINGLE-STRANDED DNA-BINDING PROTEIN, MITOCHONDRIAL"/>
    <property type="match status" value="1"/>
</dbReference>
<dbReference type="InterPro" id="IPR011344">
    <property type="entry name" value="ssDNA-bd"/>
</dbReference>
<dbReference type="GO" id="GO:0009295">
    <property type="term" value="C:nucleoid"/>
    <property type="evidence" value="ECO:0007669"/>
    <property type="project" value="TreeGrafter"/>
</dbReference>
<evidence type="ECO:0000313" key="6">
    <source>
        <dbReference type="Proteomes" id="UP000242141"/>
    </source>
</evidence>
<dbReference type="InterPro" id="IPR012340">
    <property type="entry name" value="NA-bd_OB-fold"/>
</dbReference>
<dbReference type="InterPro" id="IPR000424">
    <property type="entry name" value="Primosome_PriB/ssb"/>
</dbReference>